<dbReference type="EMBL" id="CP019154">
    <property type="protein sequence ID" value="AUG47404.1"/>
    <property type="molecule type" value="Genomic_DNA"/>
</dbReference>
<proteinExistence type="predicted"/>
<dbReference type="KEGG" id="hta:BVU17_07660"/>
<reference evidence="3 4" key="1">
    <citation type="submission" date="2017-01" db="EMBL/GenBank/DDBJ databases">
        <title>A Red Light-Sensitive Sensory Rhodopsin I From Haloarcula taiwanensis, A New Haloarchaeon Isolated From Taiwan.</title>
        <authorList>
            <person name="Yang C.-S."/>
            <person name="Han Y.-A."/>
            <person name="Chen P.-C."/>
            <person name="Ng W.V."/>
            <person name="Chen T.-W."/>
        </authorList>
    </citation>
    <scope>NUCLEOTIDE SEQUENCE [LARGE SCALE GENOMIC DNA]</scope>
    <source>
        <strain evidence="3 4">Taiwanensis</strain>
    </source>
</reference>
<keyword evidence="2" id="KW-1133">Transmembrane helix</keyword>
<feature type="compositionally biased region" description="Basic and acidic residues" evidence="1">
    <location>
        <begin position="102"/>
        <end position="111"/>
    </location>
</feature>
<feature type="transmembrane region" description="Helical" evidence="2">
    <location>
        <begin position="14"/>
        <end position="35"/>
    </location>
</feature>
<protein>
    <submittedName>
        <fullName evidence="3">Uncharacterized protein</fullName>
    </submittedName>
</protein>
<name>A0A2H4ZY49_9EURY</name>
<dbReference type="OrthoDB" id="330458at2157"/>
<feature type="region of interest" description="Disordered" evidence="1">
    <location>
        <begin position="71"/>
        <end position="111"/>
    </location>
</feature>
<accession>A0A2H4ZY49</accession>
<dbReference type="Proteomes" id="UP000242917">
    <property type="component" value="Chromosome I"/>
</dbReference>
<feature type="transmembrane region" description="Helical" evidence="2">
    <location>
        <begin position="41"/>
        <end position="63"/>
    </location>
</feature>
<evidence type="ECO:0000313" key="3">
    <source>
        <dbReference type="EMBL" id="AUG47404.1"/>
    </source>
</evidence>
<evidence type="ECO:0000313" key="4">
    <source>
        <dbReference type="Proteomes" id="UP000242917"/>
    </source>
</evidence>
<organism evidence="3 4">
    <name type="scientific">Haloarcula taiwanensis</name>
    <dbReference type="NCBI Taxonomy" id="1932004"/>
    <lineage>
        <taxon>Archaea</taxon>
        <taxon>Methanobacteriati</taxon>
        <taxon>Methanobacteriota</taxon>
        <taxon>Stenosarchaea group</taxon>
        <taxon>Halobacteria</taxon>
        <taxon>Halobacteriales</taxon>
        <taxon>Haloarculaceae</taxon>
        <taxon>Haloarcula</taxon>
    </lineage>
</organism>
<sequence>MVGPSMTDADRKRFLRYTQVGFALLIGGSMGLVTMYGGAELLIVVGVFVGGTAVGGALAWYLIPESIAETPYESVDSGPKPGAKMKQRRQENDGSRQQAAEDDGRLSQNRD</sequence>
<gene>
    <name evidence="3" type="ORF">BVU17_07660</name>
</gene>
<dbReference type="AlphaFoldDB" id="A0A2H4ZY49"/>
<keyword evidence="2" id="KW-0812">Transmembrane</keyword>
<keyword evidence="2" id="KW-0472">Membrane</keyword>
<evidence type="ECO:0000256" key="2">
    <source>
        <dbReference type="SAM" id="Phobius"/>
    </source>
</evidence>
<keyword evidence="4" id="KW-1185">Reference proteome</keyword>
<evidence type="ECO:0000256" key="1">
    <source>
        <dbReference type="SAM" id="MobiDB-lite"/>
    </source>
</evidence>